<feature type="domain" description="Transcriptional repressor PaaX-like central Cas2-like" evidence="4">
    <location>
        <begin position="113"/>
        <end position="185"/>
    </location>
</feature>
<reference evidence="5" key="2">
    <citation type="submission" date="2020-09" db="EMBL/GenBank/DDBJ databases">
        <authorList>
            <person name="Sun Q."/>
            <person name="Zhou Y."/>
        </authorList>
    </citation>
    <scope>NUCLEOTIDE SEQUENCE</scope>
    <source>
        <strain evidence="5">CGMCC 1.16548</strain>
    </source>
</reference>
<dbReference type="Pfam" id="PF20803">
    <property type="entry name" value="PaaX_M"/>
    <property type="match status" value="1"/>
</dbReference>
<dbReference type="InterPro" id="IPR036388">
    <property type="entry name" value="WH-like_DNA-bd_sf"/>
</dbReference>
<proteinExistence type="predicted"/>
<dbReference type="RefSeq" id="WP_191283364.1">
    <property type="nucleotide sequence ID" value="NZ_BNAI01000003.1"/>
</dbReference>
<keyword evidence="6" id="KW-1185">Reference proteome</keyword>
<dbReference type="InterPro" id="IPR011965">
    <property type="entry name" value="PaaX_trns_reg"/>
</dbReference>
<feature type="region of interest" description="Disordered" evidence="1">
    <location>
        <begin position="1"/>
        <end position="23"/>
    </location>
</feature>
<name>A0A8J3GRJ3_9MICO</name>
<evidence type="ECO:0000259" key="2">
    <source>
        <dbReference type="Pfam" id="PF07848"/>
    </source>
</evidence>
<dbReference type="Gene3D" id="3.30.70.2650">
    <property type="match status" value="1"/>
</dbReference>
<reference evidence="5" key="1">
    <citation type="journal article" date="2014" name="Int. J. Syst. Evol. Microbiol.">
        <title>Complete genome sequence of Corynebacterium casei LMG S-19264T (=DSM 44701T), isolated from a smear-ripened cheese.</title>
        <authorList>
            <consortium name="US DOE Joint Genome Institute (JGI-PGF)"/>
            <person name="Walter F."/>
            <person name="Albersmeier A."/>
            <person name="Kalinowski J."/>
            <person name="Ruckert C."/>
        </authorList>
    </citation>
    <scope>NUCLEOTIDE SEQUENCE</scope>
    <source>
        <strain evidence="5">CGMCC 1.16548</strain>
    </source>
</reference>
<dbReference type="Pfam" id="PF07848">
    <property type="entry name" value="PaaX"/>
    <property type="match status" value="1"/>
</dbReference>
<dbReference type="Gene3D" id="1.10.10.10">
    <property type="entry name" value="Winged helix-like DNA-binding domain superfamily/Winged helix DNA-binding domain"/>
    <property type="match status" value="1"/>
</dbReference>
<evidence type="ECO:0000313" key="5">
    <source>
        <dbReference type="EMBL" id="GHF19290.1"/>
    </source>
</evidence>
<dbReference type="InterPro" id="IPR013225">
    <property type="entry name" value="PaaX_C"/>
</dbReference>
<dbReference type="GO" id="GO:0006351">
    <property type="term" value="P:DNA-templated transcription"/>
    <property type="evidence" value="ECO:0007669"/>
    <property type="project" value="InterPro"/>
</dbReference>
<feature type="domain" description="Transcriptional repressor PaaX-like N-terminal" evidence="2">
    <location>
        <begin position="27"/>
        <end position="92"/>
    </location>
</feature>
<dbReference type="InterPro" id="IPR012906">
    <property type="entry name" value="PaaX-like_N"/>
</dbReference>
<dbReference type="PANTHER" id="PTHR30319">
    <property type="entry name" value="PHENYLACETIC ACID REGULATOR-RELATED TRANSCRIPTIONAL REPRESSOR"/>
    <property type="match status" value="1"/>
</dbReference>
<comment type="caution">
    <text evidence="5">The sequence shown here is derived from an EMBL/GenBank/DDBJ whole genome shotgun (WGS) entry which is preliminary data.</text>
</comment>
<evidence type="ECO:0000256" key="1">
    <source>
        <dbReference type="SAM" id="MobiDB-lite"/>
    </source>
</evidence>
<feature type="domain" description="Transcriptional repressor PaaX-like C-terminal" evidence="3">
    <location>
        <begin position="196"/>
        <end position="284"/>
    </location>
</feature>
<dbReference type="PIRSF" id="PIRSF020623">
    <property type="entry name" value="PaaX"/>
    <property type="match status" value="1"/>
</dbReference>
<protein>
    <recommendedName>
        <fullName evidence="7">PaaX family transcriptional regulator</fullName>
    </recommendedName>
</protein>
<sequence>MTSGGEGGDSRRARGLRVAGTRRGSPPSLLLMLFGDYWLESPGGFPSAALVSLLGDFGVNDAAARAALSRMVKRGLLKSSKAGRTTSYRTSRRTQQILTDASRRIIDFGGPTDDWAGVWSVVAFSIPENSRSLRVAARNRLGWLGFAPLYDEVWICPHDRHEDAVRELVALGVEATALQATVADSASPTRLPQNAWNLEQLAQAYHDVIEQTTLARELLTHADASPVSALVQRTRLLEAWLDLASGDPNLPAALLPPDWPRERARDLFLETHDALGDLATAHVRSVVARSDPALAASVERRAVSDWTRLVA</sequence>
<evidence type="ECO:0000259" key="3">
    <source>
        <dbReference type="Pfam" id="PF08223"/>
    </source>
</evidence>
<evidence type="ECO:0000313" key="6">
    <source>
        <dbReference type="Proteomes" id="UP000617531"/>
    </source>
</evidence>
<gene>
    <name evidence="5" type="ORF">GCM10011600_20330</name>
</gene>
<dbReference type="PANTHER" id="PTHR30319:SF1">
    <property type="entry name" value="TRANSCRIPTIONAL REPRESSOR PAAX"/>
    <property type="match status" value="1"/>
</dbReference>
<dbReference type="EMBL" id="BNAI01000003">
    <property type="protein sequence ID" value="GHF19290.1"/>
    <property type="molecule type" value="Genomic_DNA"/>
</dbReference>
<dbReference type="InterPro" id="IPR048846">
    <property type="entry name" value="PaaX-like_central"/>
</dbReference>
<accession>A0A8J3GRJ3</accession>
<evidence type="ECO:0000259" key="4">
    <source>
        <dbReference type="Pfam" id="PF20803"/>
    </source>
</evidence>
<dbReference type="AlphaFoldDB" id="A0A8J3GRJ3"/>
<organism evidence="5 6">
    <name type="scientific">Pseudolysinimonas yzui</name>
    <dbReference type="NCBI Taxonomy" id="2708254"/>
    <lineage>
        <taxon>Bacteria</taxon>
        <taxon>Bacillati</taxon>
        <taxon>Actinomycetota</taxon>
        <taxon>Actinomycetes</taxon>
        <taxon>Micrococcales</taxon>
        <taxon>Microbacteriaceae</taxon>
        <taxon>Pseudolysinimonas</taxon>
    </lineage>
</organism>
<evidence type="ECO:0008006" key="7">
    <source>
        <dbReference type="Google" id="ProtNLM"/>
    </source>
</evidence>
<dbReference type="Gene3D" id="1.20.58.1460">
    <property type="match status" value="1"/>
</dbReference>
<dbReference type="Proteomes" id="UP000617531">
    <property type="component" value="Unassembled WGS sequence"/>
</dbReference>
<dbReference type="Pfam" id="PF08223">
    <property type="entry name" value="PaaX_C"/>
    <property type="match status" value="1"/>
</dbReference>